<feature type="domain" description="Resolvase/invertase-type recombinase catalytic" evidence="6">
    <location>
        <begin position="1"/>
        <end position="138"/>
    </location>
</feature>
<evidence type="ECO:0000256" key="1">
    <source>
        <dbReference type="ARBA" id="ARBA00009913"/>
    </source>
</evidence>
<dbReference type="PROSITE" id="PS00398">
    <property type="entry name" value="RECOMBINASES_2"/>
    <property type="match status" value="1"/>
</dbReference>
<dbReference type="InterPro" id="IPR006120">
    <property type="entry name" value="Resolvase_HTH_dom"/>
</dbReference>
<dbReference type="PANTHER" id="PTHR30461">
    <property type="entry name" value="DNA-INVERTASE FROM LAMBDOID PROPHAGE"/>
    <property type="match status" value="1"/>
</dbReference>
<accession>A0A1H9IUT8</accession>
<evidence type="ECO:0000256" key="4">
    <source>
        <dbReference type="ARBA" id="ARBA00023172"/>
    </source>
</evidence>
<protein>
    <submittedName>
        <fullName evidence="7">Site-specific DNA recombinase</fullName>
    </submittedName>
</protein>
<dbReference type="PROSITE" id="PS51736">
    <property type="entry name" value="RECOMBINASES_3"/>
    <property type="match status" value="1"/>
</dbReference>
<keyword evidence="3" id="KW-0238">DNA-binding</keyword>
<dbReference type="SMART" id="SM00857">
    <property type="entry name" value="Resolvase"/>
    <property type="match status" value="1"/>
</dbReference>
<dbReference type="CDD" id="cd03768">
    <property type="entry name" value="SR_ResInv"/>
    <property type="match status" value="1"/>
</dbReference>
<dbReference type="Pfam" id="PF00239">
    <property type="entry name" value="Resolvase"/>
    <property type="match status" value="1"/>
</dbReference>
<dbReference type="InterPro" id="IPR050639">
    <property type="entry name" value="SSR_resolvase"/>
</dbReference>
<sequence>MLVGYARTSTVEQEAGLEAQLRDLKAAGCERIFSEQRSSVTERPELDEALRFLREGDKLVVTKLDRLGRNVRSVAELADSLHSRKVGLCILQFGSETLDTTGSTGRLMLNVLAAIAQFEREIMLERQAEGIAKAKAENRYKGRKPTARAKADEVVALFRDGKRVSDIVKLTGVGRGSVYRALEAAGLHKPTSSPA</sequence>
<dbReference type="InterPro" id="IPR036162">
    <property type="entry name" value="Resolvase-like_N_sf"/>
</dbReference>
<dbReference type="EMBL" id="FOFG01000007">
    <property type="protein sequence ID" value="SEQ78353.1"/>
    <property type="molecule type" value="Genomic_DNA"/>
</dbReference>
<dbReference type="Gene3D" id="1.10.10.60">
    <property type="entry name" value="Homeodomain-like"/>
    <property type="match status" value="1"/>
</dbReference>
<evidence type="ECO:0000256" key="5">
    <source>
        <dbReference type="PIRSR" id="PIRSR606118-50"/>
    </source>
</evidence>
<dbReference type="InterPro" id="IPR006119">
    <property type="entry name" value="Resolv_N"/>
</dbReference>
<evidence type="ECO:0000313" key="8">
    <source>
        <dbReference type="Proteomes" id="UP000199647"/>
    </source>
</evidence>
<keyword evidence="2" id="KW-0229">DNA integration</keyword>
<dbReference type="OrthoDB" id="9800103at2"/>
<dbReference type="GO" id="GO:0003677">
    <property type="term" value="F:DNA binding"/>
    <property type="evidence" value="ECO:0007669"/>
    <property type="project" value="UniProtKB-KW"/>
</dbReference>
<organism evidence="7 8">
    <name type="scientific">Faunimonas pinastri</name>
    <dbReference type="NCBI Taxonomy" id="1855383"/>
    <lineage>
        <taxon>Bacteria</taxon>
        <taxon>Pseudomonadati</taxon>
        <taxon>Pseudomonadota</taxon>
        <taxon>Alphaproteobacteria</taxon>
        <taxon>Hyphomicrobiales</taxon>
        <taxon>Afifellaceae</taxon>
        <taxon>Faunimonas</taxon>
    </lineage>
</organism>
<dbReference type="AlphaFoldDB" id="A0A1H9IUT8"/>
<keyword evidence="4" id="KW-0233">DNA recombination</keyword>
<dbReference type="STRING" id="1855383.SAMN05216548_107214"/>
<gene>
    <name evidence="7" type="ORF">SAMN05216548_107214</name>
</gene>
<dbReference type="Gene3D" id="3.40.50.1390">
    <property type="entry name" value="Resolvase, N-terminal catalytic domain"/>
    <property type="match status" value="1"/>
</dbReference>
<keyword evidence="8" id="KW-1185">Reference proteome</keyword>
<reference evidence="7 8" key="1">
    <citation type="submission" date="2016-10" db="EMBL/GenBank/DDBJ databases">
        <authorList>
            <person name="de Groot N.N."/>
        </authorList>
    </citation>
    <scope>NUCLEOTIDE SEQUENCE [LARGE SCALE GENOMIC DNA]</scope>
    <source>
        <strain evidence="7 8">A52C2</strain>
    </source>
</reference>
<dbReference type="InterPro" id="IPR006118">
    <property type="entry name" value="Recombinase_CS"/>
</dbReference>
<dbReference type="Pfam" id="PF02796">
    <property type="entry name" value="HTH_7"/>
    <property type="match status" value="1"/>
</dbReference>
<comment type="similarity">
    <text evidence="1">Belongs to the site-specific recombinase resolvase family.</text>
</comment>
<evidence type="ECO:0000256" key="3">
    <source>
        <dbReference type="ARBA" id="ARBA00023125"/>
    </source>
</evidence>
<dbReference type="RefSeq" id="WP_092496758.1">
    <property type="nucleotide sequence ID" value="NZ_FOFG01000007.1"/>
</dbReference>
<dbReference type="GO" id="GO:0015074">
    <property type="term" value="P:DNA integration"/>
    <property type="evidence" value="ECO:0007669"/>
    <property type="project" value="UniProtKB-KW"/>
</dbReference>
<name>A0A1H9IUT8_9HYPH</name>
<evidence type="ECO:0000259" key="6">
    <source>
        <dbReference type="PROSITE" id="PS51736"/>
    </source>
</evidence>
<dbReference type="Proteomes" id="UP000199647">
    <property type="component" value="Unassembled WGS sequence"/>
</dbReference>
<dbReference type="SUPFAM" id="SSF53041">
    <property type="entry name" value="Resolvase-like"/>
    <property type="match status" value="1"/>
</dbReference>
<feature type="active site" description="O-(5'-phospho-DNA)-serine intermediate" evidence="5">
    <location>
        <position position="9"/>
    </location>
</feature>
<dbReference type="PANTHER" id="PTHR30461:SF26">
    <property type="entry name" value="RESOLVASE HOMOLOG YNEB"/>
    <property type="match status" value="1"/>
</dbReference>
<evidence type="ECO:0000313" key="7">
    <source>
        <dbReference type="EMBL" id="SEQ78353.1"/>
    </source>
</evidence>
<proteinExistence type="inferred from homology"/>
<dbReference type="GO" id="GO:0000150">
    <property type="term" value="F:DNA strand exchange activity"/>
    <property type="evidence" value="ECO:0007669"/>
    <property type="project" value="InterPro"/>
</dbReference>
<evidence type="ECO:0000256" key="2">
    <source>
        <dbReference type="ARBA" id="ARBA00022908"/>
    </source>
</evidence>